<dbReference type="NCBIfam" id="TIGR00254">
    <property type="entry name" value="GGDEF"/>
    <property type="match status" value="1"/>
</dbReference>
<dbReference type="InterPro" id="IPR035965">
    <property type="entry name" value="PAS-like_dom_sf"/>
</dbReference>
<dbReference type="CDD" id="cd01949">
    <property type="entry name" value="GGDEF"/>
    <property type="match status" value="1"/>
</dbReference>
<evidence type="ECO:0000259" key="4">
    <source>
        <dbReference type="PROSITE" id="PS50887"/>
    </source>
</evidence>
<dbReference type="CDD" id="cd01948">
    <property type="entry name" value="EAL"/>
    <property type="match status" value="1"/>
</dbReference>
<dbReference type="SUPFAM" id="SSF55785">
    <property type="entry name" value="PYP-like sensor domain (PAS domain)"/>
    <property type="match status" value="2"/>
</dbReference>
<dbReference type="Pfam" id="PF13426">
    <property type="entry name" value="PAS_9"/>
    <property type="match status" value="1"/>
</dbReference>
<dbReference type="PANTHER" id="PTHR44757">
    <property type="entry name" value="DIGUANYLATE CYCLASE DGCP"/>
    <property type="match status" value="1"/>
</dbReference>
<keyword evidence="6" id="KW-1185">Reference proteome</keyword>
<dbReference type="NCBIfam" id="TIGR00229">
    <property type="entry name" value="sensory_box"/>
    <property type="match status" value="1"/>
</dbReference>
<dbReference type="SUPFAM" id="SSF55073">
    <property type="entry name" value="Nucleotide cyclase"/>
    <property type="match status" value="1"/>
</dbReference>
<dbReference type="InterPro" id="IPR000160">
    <property type="entry name" value="GGDEF_dom"/>
</dbReference>
<protein>
    <submittedName>
        <fullName evidence="5">PAS domain S-box-containing protein/diguanylate cyclase (GGDEF) domain-containing protein</fullName>
    </submittedName>
</protein>
<dbReference type="SUPFAM" id="SSF141868">
    <property type="entry name" value="EAL domain-like"/>
    <property type="match status" value="1"/>
</dbReference>
<dbReference type="InterPro" id="IPR035919">
    <property type="entry name" value="EAL_sf"/>
</dbReference>
<feature type="domain" description="GGDEF" evidence="4">
    <location>
        <begin position="354"/>
        <end position="488"/>
    </location>
</feature>
<dbReference type="PROSITE" id="PS50113">
    <property type="entry name" value="PAC"/>
    <property type="match status" value="1"/>
</dbReference>
<dbReference type="PROSITE" id="PS50883">
    <property type="entry name" value="EAL"/>
    <property type="match status" value="1"/>
</dbReference>
<evidence type="ECO:0000313" key="5">
    <source>
        <dbReference type="EMBL" id="SEK35122.1"/>
    </source>
</evidence>
<dbReference type="PANTHER" id="PTHR44757:SF2">
    <property type="entry name" value="BIOFILM ARCHITECTURE MAINTENANCE PROTEIN MBAA"/>
    <property type="match status" value="1"/>
</dbReference>
<dbReference type="SMART" id="SM00086">
    <property type="entry name" value="PAC"/>
    <property type="match status" value="1"/>
</dbReference>
<dbReference type="InterPro" id="IPR000700">
    <property type="entry name" value="PAS-assoc_C"/>
</dbReference>
<dbReference type="EMBL" id="FOAA01000001">
    <property type="protein sequence ID" value="SEK35122.1"/>
    <property type="molecule type" value="Genomic_DNA"/>
</dbReference>
<feature type="domain" description="PAC" evidence="2">
    <location>
        <begin position="270"/>
        <end position="322"/>
    </location>
</feature>
<dbReference type="PROSITE" id="PS50887">
    <property type="entry name" value="GGDEF"/>
    <property type="match status" value="1"/>
</dbReference>
<dbReference type="InterPro" id="IPR000014">
    <property type="entry name" value="PAS"/>
</dbReference>
<dbReference type="CDD" id="cd00130">
    <property type="entry name" value="PAS"/>
    <property type="match status" value="2"/>
</dbReference>
<feature type="domain" description="EAL" evidence="3">
    <location>
        <begin position="497"/>
        <end position="755"/>
    </location>
</feature>
<dbReference type="Proteomes" id="UP000199256">
    <property type="component" value="Unassembled WGS sequence"/>
</dbReference>
<dbReference type="Gene3D" id="3.30.70.270">
    <property type="match status" value="1"/>
</dbReference>
<dbReference type="InterPro" id="IPR043128">
    <property type="entry name" value="Rev_trsase/Diguanyl_cyclase"/>
</dbReference>
<accession>A0A1H7GE38</accession>
<dbReference type="Pfam" id="PF00990">
    <property type="entry name" value="GGDEF"/>
    <property type="match status" value="1"/>
</dbReference>
<dbReference type="PROSITE" id="PS50112">
    <property type="entry name" value="PAS"/>
    <property type="match status" value="1"/>
</dbReference>
<dbReference type="InterPro" id="IPR001610">
    <property type="entry name" value="PAC"/>
</dbReference>
<dbReference type="Gene3D" id="3.20.20.450">
    <property type="entry name" value="EAL domain"/>
    <property type="match status" value="1"/>
</dbReference>
<dbReference type="Gene3D" id="3.30.450.20">
    <property type="entry name" value="PAS domain"/>
    <property type="match status" value="1"/>
</dbReference>
<dbReference type="SMART" id="SM00091">
    <property type="entry name" value="PAS"/>
    <property type="match status" value="2"/>
</dbReference>
<evidence type="ECO:0000259" key="2">
    <source>
        <dbReference type="PROSITE" id="PS50113"/>
    </source>
</evidence>
<dbReference type="STRING" id="1396821.SAMN05444515_101483"/>
<reference evidence="6" key="1">
    <citation type="submission" date="2016-10" db="EMBL/GenBank/DDBJ databases">
        <authorList>
            <person name="Varghese N."/>
            <person name="Submissions S."/>
        </authorList>
    </citation>
    <scope>NUCLEOTIDE SEQUENCE [LARGE SCALE GENOMIC DNA]</scope>
    <source>
        <strain evidence="6">DSM 241</strain>
    </source>
</reference>
<dbReference type="SMART" id="SM00052">
    <property type="entry name" value="EAL"/>
    <property type="match status" value="1"/>
</dbReference>
<proteinExistence type="predicted"/>
<dbReference type="InterPro" id="IPR001633">
    <property type="entry name" value="EAL_dom"/>
</dbReference>
<evidence type="ECO:0000313" key="6">
    <source>
        <dbReference type="Proteomes" id="UP000199256"/>
    </source>
</evidence>
<evidence type="ECO:0000259" key="3">
    <source>
        <dbReference type="PROSITE" id="PS50883"/>
    </source>
</evidence>
<organism evidence="5 6">
    <name type="scientific">Ectothiorhodospira marina</name>
    <dbReference type="NCBI Taxonomy" id="1396821"/>
    <lineage>
        <taxon>Bacteria</taxon>
        <taxon>Pseudomonadati</taxon>
        <taxon>Pseudomonadota</taxon>
        <taxon>Gammaproteobacteria</taxon>
        <taxon>Chromatiales</taxon>
        <taxon>Ectothiorhodospiraceae</taxon>
        <taxon>Ectothiorhodospira</taxon>
    </lineage>
</organism>
<dbReference type="RefSeq" id="WP_090250333.1">
    <property type="nucleotide sequence ID" value="NZ_FOAA01000001.1"/>
</dbReference>
<feature type="domain" description="PAS" evidence="1">
    <location>
        <begin position="195"/>
        <end position="267"/>
    </location>
</feature>
<dbReference type="InterPro" id="IPR052155">
    <property type="entry name" value="Biofilm_reg_signaling"/>
</dbReference>
<name>A0A1H7GE38_9GAMM</name>
<dbReference type="SMART" id="SM00267">
    <property type="entry name" value="GGDEF"/>
    <property type="match status" value="1"/>
</dbReference>
<evidence type="ECO:0000259" key="1">
    <source>
        <dbReference type="PROSITE" id="PS50112"/>
    </source>
</evidence>
<sequence length="770" mass="85954">MSTKKPHTDPQHLRERARQILRDHSFEHTLAALDEGDLDLESLLEQLHIYHAELKIQQEALQDSQQTTEATLTRFSGLYQELPIPVLCIDEQGFIQDGNAAAHRLLALNHKLFSHMAIPEHRLFLGSALQRARNEGMSQCHSVRLCSRDGSPLVADLKIIHLDQHISGRSEYICNVVDQTELIEQQDNLLQANQQLQKLALVVEQSPSIVVMTDHSGVIEYVNTRFCTLTGYSSGEVQGRPIARLQAHGLEPDEDTQEEVWQTLKQGRAWEGELCVRKKHGQHYWEQATITPLRDTQGRITHFVKMAEDISDKKALSAQLTFLAHYDPLTELPNRALMRERVDQAMASAHRHEHMMALFAIDVDGLKLVNDSLGHAAGDQLLCGVAQRLRGLLREEDSLARLGGDNFVILCGQISSHQDALAVAERIHGVLEEPFSIDDHNLVATASTGIALYPEDADNTDELLRRADTALHRAKADGEKGGYRFYTTSLNKQLEERFRLEQDLRQGLERNELVVFYQPRVHMGSGRILSLEALVRWNHPEFGLIPPGRFIPVAESTGLILGIGPVVLEKVCEQIHQWQRAGLTTVPVAINLSTQELYKKNLARNIASMVRAADIPPNMLEFEITESTAMRSMGEAITILTQLWEAGFSLSIDDFGTGYASMSYLSNLPVQGLKIDRSFVAQLNRESDSRRPGATIVKAMIGLGHNLDLGVIAEGVEHPAQQTFLLENGCHMGQGFLFSQPLPPSEMEPLLRIGAIWPQYHPAPSVIGTG</sequence>
<dbReference type="InterPro" id="IPR029787">
    <property type="entry name" value="Nucleotide_cyclase"/>
</dbReference>
<gene>
    <name evidence="5" type="ORF">SAMN05444515_101483</name>
</gene>
<dbReference type="Pfam" id="PF00563">
    <property type="entry name" value="EAL"/>
    <property type="match status" value="1"/>
</dbReference>
<dbReference type="AlphaFoldDB" id="A0A1H7GE38"/>
<dbReference type="OrthoDB" id="8553030at2"/>